<organism evidence="3 4">
    <name type="scientific">Tamilnaduibacter salinus</name>
    <dbReference type="NCBI Taxonomy" id="1484056"/>
    <lineage>
        <taxon>Bacteria</taxon>
        <taxon>Pseudomonadati</taxon>
        <taxon>Pseudomonadota</taxon>
        <taxon>Gammaproteobacteria</taxon>
        <taxon>Pseudomonadales</taxon>
        <taxon>Marinobacteraceae</taxon>
        <taxon>Tamilnaduibacter</taxon>
    </lineage>
</organism>
<gene>
    <name evidence="3" type="ORF">C8D92_1211</name>
</gene>
<dbReference type="RefSeq" id="WP_116919949.1">
    <property type="nucleotide sequence ID" value="NZ_QEKQ01000021.1"/>
</dbReference>
<feature type="domain" description="Transposase IS116/IS110/IS902 C-terminal" evidence="2">
    <location>
        <begin position="212"/>
        <end position="290"/>
    </location>
</feature>
<dbReference type="GO" id="GO:0004803">
    <property type="term" value="F:transposase activity"/>
    <property type="evidence" value="ECO:0007669"/>
    <property type="project" value="InterPro"/>
</dbReference>
<dbReference type="AlphaFoldDB" id="A0A2U1CSX1"/>
<dbReference type="Pfam" id="PF01548">
    <property type="entry name" value="DEDD_Tnp_IS110"/>
    <property type="match status" value="1"/>
</dbReference>
<comment type="caution">
    <text evidence="3">The sequence shown here is derived from an EMBL/GenBank/DDBJ whole genome shotgun (WGS) entry which is preliminary data.</text>
</comment>
<feature type="domain" description="Transposase IS110-like N-terminal" evidence="1">
    <location>
        <begin position="7"/>
        <end position="145"/>
    </location>
</feature>
<dbReference type="InterPro" id="IPR047650">
    <property type="entry name" value="Transpos_IS110"/>
</dbReference>
<name>A0A2U1CSX1_9GAMM</name>
<dbReference type="InterPro" id="IPR003346">
    <property type="entry name" value="Transposase_20"/>
</dbReference>
<dbReference type="NCBIfam" id="NF033542">
    <property type="entry name" value="transpos_IS110"/>
    <property type="match status" value="1"/>
</dbReference>
<dbReference type="PANTHER" id="PTHR33055">
    <property type="entry name" value="TRANSPOSASE FOR INSERTION SEQUENCE ELEMENT IS1111A"/>
    <property type="match status" value="1"/>
</dbReference>
<dbReference type="GO" id="GO:0003677">
    <property type="term" value="F:DNA binding"/>
    <property type="evidence" value="ECO:0007669"/>
    <property type="project" value="InterPro"/>
</dbReference>
<accession>A0A2U1CSX1</accession>
<proteinExistence type="predicted"/>
<evidence type="ECO:0000259" key="1">
    <source>
        <dbReference type="Pfam" id="PF01548"/>
    </source>
</evidence>
<evidence type="ECO:0000313" key="4">
    <source>
        <dbReference type="Proteomes" id="UP000245887"/>
    </source>
</evidence>
<dbReference type="Proteomes" id="UP000245887">
    <property type="component" value="Unassembled WGS sequence"/>
</dbReference>
<dbReference type="Pfam" id="PF02371">
    <property type="entry name" value="Transposase_20"/>
    <property type="match status" value="1"/>
</dbReference>
<reference evidence="3 4" key="1">
    <citation type="submission" date="2018-04" db="EMBL/GenBank/DDBJ databases">
        <title>Genomic Encyclopedia of Type Strains, Phase IV (KMG-IV): sequencing the most valuable type-strain genomes for metagenomic binning, comparative biology and taxonomic classification.</title>
        <authorList>
            <person name="Goeker M."/>
        </authorList>
    </citation>
    <scope>NUCLEOTIDE SEQUENCE [LARGE SCALE GENOMIC DNA]</scope>
    <source>
        <strain evidence="3 4">DSM 28688</strain>
    </source>
</reference>
<sequence>MTKNTVIGIDLAKSSFAVVVLEQGGREHSKKTFRREGLKRFLIRQQPSTVALEACGSAHYWGRFLESHGHQAVLLPPQHVKGYLRGQKNDYNDARAIAEACLHGAIRPVRIKSQEQQDEQAFHAIRTQIQNDSTRLVNQMRGLLAEQGLSVPRTVASFCKRVPELLEDAQNGLSGRFRELLNRQLQRLYELRGELAWYDERIQHQARTDDTCRRLKAVPGMGPIVASSLKSWMGDGRQFSRGRDASAALGLVPRQYSTGGKQSLYGITKRGDKHVRALVVHGARALLRVAHTRNDRLSQWALAIKQRRGQNRAVVALANKLVRIGWVIIARQESYQPTPSA</sequence>
<evidence type="ECO:0000259" key="2">
    <source>
        <dbReference type="Pfam" id="PF02371"/>
    </source>
</evidence>
<evidence type="ECO:0000313" key="3">
    <source>
        <dbReference type="EMBL" id="PVY69214.1"/>
    </source>
</evidence>
<dbReference type="PANTHER" id="PTHR33055:SF3">
    <property type="entry name" value="PUTATIVE TRANSPOSASE FOR IS117-RELATED"/>
    <property type="match status" value="1"/>
</dbReference>
<dbReference type="EMBL" id="QEKQ01000021">
    <property type="protein sequence ID" value="PVY69214.1"/>
    <property type="molecule type" value="Genomic_DNA"/>
</dbReference>
<dbReference type="OrthoDB" id="5289737at2"/>
<protein>
    <submittedName>
        <fullName evidence="3">Transposase</fullName>
    </submittedName>
</protein>
<dbReference type="InterPro" id="IPR002525">
    <property type="entry name" value="Transp_IS110-like_N"/>
</dbReference>
<dbReference type="GO" id="GO:0006313">
    <property type="term" value="P:DNA transposition"/>
    <property type="evidence" value="ECO:0007669"/>
    <property type="project" value="InterPro"/>
</dbReference>